<reference evidence="9" key="1">
    <citation type="submission" date="2023-06" db="EMBL/GenBank/DDBJ databases">
        <title>Genome-scale phylogeny and comparative genomics of the fungal order Sordariales.</title>
        <authorList>
            <consortium name="Lawrence Berkeley National Laboratory"/>
            <person name="Hensen N."/>
            <person name="Bonometti L."/>
            <person name="Westerberg I."/>
            <person name="Brannstrom I.O."/>
            <person name="Guillou S."/>
            <person name="Cros-Aarteil S."/>
            <person name="Calhoun S."/>
            <person name="Haridas S."/>
            <person name="Kuo A."/>
            <person name="Mondo S."/>
            <person name="Pangilinan J."/>
            <person name="Riley R."/>
            <person name="Labutti K."/>
            <person name="Andreopoulos B."/>
            <person name="Lipzen A."/>
            <person name="Chen C."/>
            <person name="Yanf M."/>
            <person name="Daum C."/>
            <person name="Ng V."/>
            <person name="Clum A."/>
            <person name="Steindorff A."/>
            <person name="Ohm R."/>
            <person name="Martin F."/>
            <person name="Silar P."/>
            <person name="Natvig D."/>
            <person name="Lalanne C."/>
            <person name="Gautier V."/>
            <person name="Ament-Velasquez S.L."/>
            <person name="Kruys A."/>
            <person name="Hutchinson M.I."/>
            <person name="Powell A.J."/>
            <person name="Barry K."/>
            <person name="Miller A.N."/>
            <person name="Grigoriev I.V."/>
            <person name="Debuchy R."/>
            <person name="Gladieux P."/>
            <person name="Thoren M.H."/>
            <person name="Johannesson H."/>
        </authorList>
    </citation>
    <scope>NUCLEOTIDE SEQUENCE</scope>
    <source>
        <strain evidence="9">SMH2532-1</strain>
    </source>
</reference>
<evidence type="ECO:0000313" key="9">
    <source>
        <dbReference type="EMBL" id="KAK0646337.1"/>
    </source>
</evidence>
<dbReference type="PANTHER" id="PTHR45995">
    <property type="match status" value="1"/>
</dbReference>
<dbReference type="Proteomes" id="UP001174936">
    <property type="component" value="Unassembled WGS sequence"/>
</dbReference>
<dbReference type="EMBL" id="JAULSV010000004">
    <property type="protein sequence ID" value="KAK0646337.1"/>
    <property type="molecule type" value="Genomic_DNA"/>
</dbReference>
<evidence type="ECO:0000256" key="3">
    <source>
        <dbReference type="ARBA" id="ARBA00023110"/>
    </source>
</evidence>
<dbReference type="InterPro" id="IPR043323">
    <property type="entry name" value="PIN4"/>
</dbReference>
<gene>
    <name evidence="9" type="ORF">B0T16DRAFT_330623</name>
</gene>
<comment type="caution">
    <text evidence="9">The sequence shown here is derived from an EMBL/GenBank/DDBJ whole genome shotgun (WGS) entry which is preliminary data.</text>
</comment>
<name>A0AA39Y5C6_9PEZI</name>
<dbReference type="Pfam" id="PF00639">
    <property type="entry name" value="Rotamase"/>
    <property type="match status" value="1"/>
</dbReference>
<dbReference type="GO" id="GO:0003677">
    <property type="term" value="F:DNA binding"/>
    <property type="evidence" value="ECO:0007669"/>
    <property type="project" value="InterPro"/>
</dbReference>
<organism evidence="9 10">
    <name type="scientific">Cercophora newfieldiana</name>
    <dbReference type="NCBI Taxonomy" id="92897"/>
    <lineage>
        <taxon>Eukaryota</taxon>
        <taxon>Fungi</taxon>
        <taxon>Dikarya</taxon>
        <taxon>Ascomycota</taxon>
        <taxon>Pezizomycotina</taxon>
        <taxon>Sordariomycetes</taxon>
        <taxon>Sordariomycetidae</taxon>
        <taxon>Sordariales</taxon>
        <taxon>Lasiosphaeriaceae</taxon>
        <taxon>Cercophora</taxon>
    </lineage>
</organism>
<comment type="catalytic activity">
    <reaction evidence="1 6">
        <text>[protein]-peptidylproline (omega=180) = [protein]-peptidylproline (omega=0)</text>
        <dbReference type="Rhea" id="RHEA:16237"/>
        <dbReference type="Rhea" id="RHEA-COMP:10747"/>
        <dbReference type="Rhea" id="RHEA-COMP:10748"/>
        <dbReference type="ChEBI" id="CHEBI:83833"/>
        <dbReference type="ChEBI" id="CHEBI:83834"/>
        <dbReference type="EC" id="5.2.1.8"/>
    </reaction>
</comment>
<dbReference type="EC" id="5.2.1.8" evidence="6"/>
<evidence type="ECO:0000259" key="8">
    <source>
        <dbReference type="PROSITE" id="PS50198"/>
    </source>
</evidence>
<dbReference type="GO" id="GO:0006364">
    <property type="term" value="P:rRNA processing"/>
    <property type="evidence" value="ECO:0007669"/>
    <property type="project" value="InterPro"/>
</dbReference>
<feature type="region of interest" description="Disordered" evidence="7">
    <location>
        <begin position="1"/>
        <end position="51"/>
    </location>
</feature>
<dbReference type="GO" id="GO:0003755">
    <property type="term" value="F:peptidyl-prolyl cis-trans isomerase activity"/>
    <property type="evidence" value="ECO:0007669"/>
    <property type="project" value="UniProtKB-UniRule"/>
</dbReference>
<keyword evidence="10" id="KW-1185">Reference proteome</keyword>
<dbReference type="AlphaFoldDB" id="A0AA39Y5C6"/>
<dbReference type="SUPFAM" id="SSF54534">
    <property type="entry name" value="FKBP-like"/>
    <property type="match status" value="1"/>
</dbReference>
<evidence type="ECO:0000256" key="5">
    <source>
        <dbReference type="PROSITE-ProRule" id="PRU00278"/>
    </source>
</evidence>
<sequence length="140" mass="15001">MAGKKKEDNKKSDSKGKDSSKGGKDGKGKGGADDKSKDKAGGAKGAQSINVRHILCEKHGKKEEALAKLRDGVKFDEVAREFSEDKARQGGALGWKTKGRLAPEFEAVAYGLENSTTGAPKYGEAKTEFGYHIIMVEGRK</sequence>
<protein>
    <recommendedName>
        <fullName evidence="6">Peptidyl-prolyl cis-trans isomerase</fullName>
        <ecNumber evidence="6">5.2.1.8</ecNumber>
    </recommendedName>
</protein>
<evidence type="ECO:0000256" key="6">
    <source>
        <dbReference type="RuleBase" id="RU363014"/>
    </source>
</evidence>
<dbReference type="InterPro" id="IPR046357">
    <property type="entry name" value="PPIase_dom_sf"/>
</dbReference>
<evidence type="ECO:0000256" key="2">
    <source>
        <dbReference type="ARBA" id="ARBA00010242"/>
    </source>
</evidence>
<evidence type="ECO:0000256" key="7">
    <source>
        <dbReference type="SAM" id="MobiDB-lite"/>
    </source>
</evidence>
<evidence type="ECO:0000313" key="10">
    <source>
        <dbReference type="Proteomes" id="UP001174936"/>
    </source>
</evidence>
<evidence type="ECO:0000256" key="4">
    <source>
        <dbReference type="ARBA" id="ARBA00023235"/>
    </source>
</evidence>
<comment type="similarity">
    <text evidence="2">Belongs to the PpiC/parvulin rotamase family. PIN4 subfamily.</text>
</comment>
<keyword evidence="4 5" id="KW-0413">Isomerase</keyword>
<dbReference type="Gene3D" id="3.10.50.40">
    <property type="match status" value="1"/>
</dbReference>
<feature type="compositionally biased region" description="Basic and acidic residues" evidence="7">
    <location>
        <begin position="1"/>
        <end position="41"/>
    </location>
</feature>
<evidence type="ECO:0000256" key="1">
    <source>
        <dbReference type="ARBA" id="ARBA00000971"/>
    </source>
</evidence>
<proteinExistence type="inferred from homology"/>
<dbReference type="InterPro" id="IPR000297">
    <property type="entry name" value="PPIase_PpiC"/>
</dbReference>
<feature type="domain" description="PpiC" evidence="8">
    <location>
        <begin position="46"/>
        <end position="138"/>
    </location>
</feature>
<keyword evidence="3 5" id="KW-0697">Rotamase</keyword>
<accession>A0AA39Y5C6</accession>
<dbReference type="PROSITE" id="PS50198">
    <property type="entry name" value="PPIC_PPIASE_2"/>
    <property type="match status" value="1"/>
</dbReference>